<dbReference type="InterPro" id="IPR001345">
    <property type="entry name" value="PG/BPGM_mutase_AS"/>
</dbReference>
<evidence type="ECO:0000256" key="2">
    <source>
        <dbReference type="ARBA" id="ARBA00023235"/>
    </source>
</evidence>
<dbReference type="GO" id="GO:0016791">
    <property type="term" value="F:phosphatase activity"/>
    <property type="evidence" value="ECO:0007669"/>
    <property type="project" value="TreeGrafter"/>
</dbReference>
<gene>
    <name evidence="5" type="ORF">D3P09_15685</name>
</gene>
<feature type="binding site" evidence="4">
    <location>
        <begin position="9"/>
        <end position="16"/>
    </location>
    <ligand>
        <name>substrate</name>
    </ligand>
</feature>
<dbReference type="Pfam" id="PF00300">
    <property type="entry name" value="His_Phos_1"/>
    <property type="match status" value="1"/>
</dbReference>
<dbReference type="InterPro" id="IPR013078">
    <property type="entry name" value="His_Pase_superF_clade-1"/>
</dbReference>
<dbReference type="PIRSF" id="PIRSF000709">
    <property type="entry name" value="6PFK_2-Ptase"/>
    <property type="match status" value="1"/>
</dbReference>
<name>A0A3A6PFH8_9BACL</name>
<evidence type="ECO:0000256" key="3">
    <source>
        <dbReference type="PIRSR" id="PIRSR613078-1"/>
    </source>
</evidence>
<proteinExistence type="predicted"/>
<dbReference type="SUPFAM" id="SSF53254">
    <property type="entry name" value="Phosphoglycerate mutase-like"/>
    <property type="match status" value="1"/>
</dbReference>
<accession>A0A3A6PFH8</accession>
<evidence type="ECO:0000313" key="6">
    <source>
        <dbReference type="Proteomes" id="UP000267798"/>
    </source>
</evidence>
<reference evidence="5 6" key="1">
    <citation type="submission" date="2018-09" db="EMBL/GenBank/DDBJ databases">
        <title>Paenibacillus aracenensis nov. sp. isolated from a cave in southern Spain.</title>
        <authorList>
            <person name="Jurado V."/>
            <person name="Gutierrez-Patricio S."/>
            <person name="Gonzalez-Pimentel J.L."/>
            <person name="Miller A.Z."/>
            <person name="Laiz L."/>
            <person name="Saiz-Jimenez C."/>
        </authorList>
    </citation>
    <scope>NUCLEOTIDE SEQUENCE [LARGE SCALE GENOMIC DNA]</scope>
    <source>
        <strain evidence="5 6">JCM 19203</strain>
    </source>
</reference>
<dbReference type="EMBL" id="QXQB01000003">
    <property type="protein sequence ID" value="RJX38950.1"/>
    <property type="molecule type" value="Genomic_DNA"/>
</dbReference>
<keyword evidence="2" id="KW-0413">Isomerase</keyword>
<feature type="active site" description="Proton donor/acceptor" evidence="3">
    <location>
        <position position="83"/>
    </location>
</feature>
<dbReference type="Gene3D" id="3.40.50.1240">
    <property type="entry name" value="Phosphoglycerate mutase-like"/>
    <property type="match status" value="1"/>
</dbReference>
<dbReference type="AlphaFoldDB" id="A0A3A6PFH8"/>
<dbReference type="OrthoDB" id="9782128at2"/>
<dbReference type="PANTHER" id="PTHR48100">
    <property type="entry name" value="BROAD-SPECIFICITY PHOSPHATASE YOR283W-RELATED"/>
    <property type="match status" value="1"/>
</dbReference>
<keyword evidence="1" id="KW-0324">Glycolysis</keyword>
<comment type="caution">
    <text evidence="5">The sequence shown here is derived from an EMBL/GenBank/DDBJ whole genome shotgun (WGS) entry which is preliminary data.</text>
</comment>
<sequence>MKTTLYLTRHGQTEWNIEQRLQGHQDSPLTELGLQHAAWLSESMSGISLDAIYASSSPRTLRTAQILRRDRTIDIVPEDALKEISMGSWEGQRNSDIEAHSPDGHFDFWNNPHQYVPTNGGESYHDLQRRVIPKIQDIIASSEGKNVLIVTHAATLKVIMAFFEGRELANLWLPPIVHSTALCKVVCEGDQITVELYGDTSHYREN</sequence>
<organism evidence="5 6">
    <name type="scientific">Paenibacillus pinisoli</name>
    <dbReference type="NCBI Taxonomy" id="1276110"/>
    <lineage>
        <taxon>Bacteria</taxon>
        <taxon>Bacillati</taxon>
        <taxon>Bacillota</taxon>
        <taxon>Bacilli</taxon>
        <taxon>Bacillales</taxon>
        <taxon>Paenibacillaceae</taxon>
        <taxon>Paenibacillus</taxon>
    </lineage>
</organism>
<keyword evidence="6" id="KW-1185">Reference proteome</keyword>
<dbReference type="SMART" id="SM00855">
    <property type="entry name" value="PGAM"/>
    <property type="match status" value="1"/>
</dbReference>
<evidence type="ECO:0000313" key="5">
    <source>
        <dbReference type="EMBL" id="RJX38950.1"/>
    </source>
</evidence>
<dbReference type="InterPro" id="IPR029033">
    <property type="entry name" value="His_PPase_superfam"/>
</dbReference>
<evidence type="ECO:0000256" key="1">
    <source>
        <dbReference type="ARBA" id="ARBA00023152"/>
    </source>
</evidence>
<dbReference type="Proteomes" id="UP000267798">
    <property type="component" value="Unassembled WGS sequence"/>
</dbReference>
<protein>
    <submittedName>
        <fullName evidence="5">Histidine phosphatase family protein</fullName>
    </submittedName>
</protein>
<feature type="active site" description="Tele-phosphohistidine intermediate" evidence="3">
    <location>
        <position position="10"/>
    </location>
</feature>
<dbReference type="PROSITE" id="PS00175">
    <property type="entry name" value="PG_MUTASE"/>
    <property type="match status" value="1"/>
</dbReference>
<evidence type="ECO:0000256" key="4">
    <source>
        <dbReference type="PIRSR" id="PIRSR613078-2"/>
    </source>
</evidence>
<dbReference type="CDD" id="cd07067">
    <property type="entry name" value="HP_PGM_like"/>
    <property type="match status" value="1"/>
</dbReference>
<dbReference type="PANTHER" id="PTHR48100:SF1">
    <property type="entry name" value="HISTIDINE PHOSPHATASE FAMILY PROTEIN-RELATED"/>
    <property type="match status" value="1"/>
</dbReference>
<dbReference type="GO" id="GO:0005737">
    <property type="term" value="C:cytoplasm"/>
    <property type="evidence" value="ECO:0007669"/>
    <property type="project" value="TreeGrafter"/>
</dbReference>
<dbReference type="InterPro" id="IPR050275">
    <property type="entry name" value="PGM_Phosphatase"/>
</dbReference>
<feature type="binding site" evidence="4">
    <location>
        <position position="59"/>
    </location>
    <ligand>
        <name>substrate</name>
    </ligand>
</feature>
<dbReference type="RefSeq" id="WP_120111831.1">
    <property type="nucleotide sequence ID" value="NZ_QXQB01000003.1"/>
</dbReference>